<dbReference type="GeneID" id="33561916"/>
<reference evidence="2 3" key="1">
    <citation type="submission" date="2016-07" db="EMBL/GenBank/DDBJ databases">
        <title>Pervasive Adenine N6-methylation of Active Genes in Fungi.</title>
        <authorList>
            <consortium name="DOE Joint Genome Institute"/>
            <person name="Mondo S.J."/>
            <person name="Dannebaum R.O."/>
            <person name="Kuo R.C."/>
            <person name="Labutti K."/>
            <person name="Haridas S."/>
            <person name="Kuo A."/>
            <person name="Salamov A."/>
            <person name="Ahrendt S.R."/>
            <person name="Lipzen A."/>
            <person name="Sullivan W."/>
            <person name="Andreopoulos W.B."/>
            <person name="Clum A."/>
            <person name="Lindquist E."/>
            <person name="Daum C."/>
            <person name="Ramamoorthy G.K."/>
            <person name="Gryganskyi A."/>
            <person name="Culley D."/>
            <person name="Magnuson J.K."/>
            <person name="James T.Y."/>
            <person name="O'Malley M.A."/>
            <person name="Stajich J.E."/>
            <person name="Spatafora J.W."/>
            <person name="Visel A."/>
            <person name="Grigoriev I.V."/>
        </authorList>
    </citation>
    <scope>NUCLEOTIDE SEQUENCE [LARGE SCALE GENOMIC DNA]</scope>
    <source>
        <strain evidence="2 3">NRRL 3116</strain>
    </source>
</reference>
<name>A0A1Y2G5W3_9FUNG</name>
<dbReference type="EMBL" id="MCFF01000077">
    <property type="protein sequence ID" value="ORY96114.1"/>
    <property type="molecule type" value="Genomic_DNA"/>
</dbReference>
<comment type="caution">
    <text evidence="2">The sequence shown here is derived from an EMBL/GenBank/DDBJ whole genome shotgun (WGS) entry which is preliminary data.</text>
</comment>
<protein>
    <submittedName>
        <fullName evidence="2">Uncharacterized protein</fullName>
    </submittedName>
</protein>
<feature type="transmembrane region" description="Helical" evidence="1">
    <location>
        <begin position="199"/>
        <end position="216"/>
    </location>
</feature>
<dbReference type="AlphaFoldDB" id="A0A1Y2G5W3"/>
<keyword evidence="3" id="KW-1185">Reference proteome</keyword>
<dbReference type="RefSeq" id="XP_021875533.1">
    <property type="nucleotide sequence ID" value="XM_022020072.1"/>
</dbReference>
<keyword evidence="1" id="KW-0472">Membrane</keyword>
<dbReference type="Proteomes" id="UP000193648">
    <property type="component" value="Unassembled WGS sequence"/>
</dbReference>
<evidence type="ECO:0000256" key="1">
    <source>
        <dbReference type="SAM" id="Phobius"/>
    </source>
</evidence>
<keyword evidence="1" id="KW-1133">Transmembrane helix</keyword>
<proteinExistence type="predicted"/>
<accession>A0A1Y2G5W3</accession>
<gene>
    <name evidence="2" type="ORF">BCR41DRAFT_232009</name>
</gene>
<keyword evidence="1" id="KW-0812">Transmembrane</keyword>
<evidence type="ECO:0000313" key="3">
    <source>
        <dbReference type="Proteomes" id="UP000193648"/>
    </source>
</evidence>
<organism evidence="2 3">
    <name type="scientific">Lobosporangium transversale</name>
    <dbReference type="NCBI Taxonomy" id="64571"/>
    <lineage>
        <taxon>Eukaryota</taxon>
        <taxon>Fungi</taxon>
        <taxon>Fungi incertae sedis</taxon>
        <taxon>Mucoromycota</taxon>
        <taxon>Mortierellomycotina</taxon>
        <taxon>Mortierellomycetes</taxon>
        <taxon>Mortierellales</taxon>
        <taxon>Mortierellaceae</taxon>
        <taxon>Lobosporangium</taxon>
    </lineage>
</organism>
<dbReference type="InParanoid" id="A0A1Y2G5W3"/>
<sequence>MFPWMDLESGVLLISSVFEILFLDSKKNTSISLLSNHIVSSYIITLKAMSCKEHYEWLAQPVRHSITTFCERFEYTDSEQAYSDFENLIKNSFLKISAKEKILKNFESWKANKSNVDMFWLERQSNVAIKKGKKIASISLIEASTSNLANIIKEQVSFTPAGVVVSLLTQCLTMDLLFRMITCLRPNTSKALRIMLRILKVYFWDCIYCYYYYYYYY</sequence>
<evidence type="ECO:0000313" key="2">
    <source>
        <dbReference type="EMBL" id="ORY96114.1"/>
    </source>
</evidence>